<dbReference type="Proteomes" id="UP000596827">
    <property type="component" value="Unassembled WGS sequence"/>
</dbReference>
<organism evidence="1 2">
    <name type="scientific">Ramlibacter albus</name>
    <dbReference type="NCBI Taxonomy" id="2079448"/>
    <lineage>
        <taxon>Bacteria</taxon>
        <taxon>Pseudomonadati</taxon>
        <taxon>Pseudomonadota</taxon>
        <taxon>Betaproteobacteria</taxon>
        <taxon>Burkholderiales</taxon>
        <taxon>Comamonadaceae</taxon>
        <taxon>Ramlibacter</taxon>
    </lineage>
</organism>
<dbReference type="EMBL" id="JACORU010000007">
    <property type="protein sequence ID" value="MBC5766657.1"/>
    <property type="molecule type" value="Genomic_DNA"/>
</dbReference>
<reference evidence="1" key="1">
    <citation type="submission" date="2020-08" db="EMBL/GenBank/DDBJ databases">
        <title>Ramlibacter sp. GTP1 16S ribosomal RNA gene genome sequencing and assembly.</title>
        <authorList>
            <person name="Kang M."/>
        </authorList>
    </citation>
    <scope>NUCLEOTIDE SEQUENCE</scope>
    <source>
        <strain evidence="1">GTP1</strain>
    </source>
</reference>
<name>A0A923S6Z6_9BURK</name>
<dbReference type="RefSeq" id="WP_187083141.1">
    <property type="nucleotide sequence ID" value="NZ_JACORU010000007.1"/>
</dbReference>
<evidence type="ECO:0000313" key="2">
    <source>
        <dbReference type="Proteomes" id="UP000596827"/>
    </source>
</evidence>
<proteinExistence type="predicted"/>
<accession>A0A923S6Z6</accession>
<protein>
    <submittedName>
        <fullName evidence="1">Uncharacterized protein</fullName>
    </submittedName>
</protein>
<keyword evidence="2" id="KW-1185">Reference proteome</keyword>
<dbReference type="AlphaFoldDB" id="A0A923S6Z6"/>
<evidence type="ECO:0000313" key="1">
    <source>
        <dbReference type="EMBL" id="MBC5766657.1"/>
    </source>
</evidence>
<gene>
    <name evidence="1" type="ORF">H8R02_19465</name>
</gene>
<comment type="caution">
    <text evidence="1">The sequence shown here is derived from an EMBL/GenBank/DDBJ whole genome shotgun (WGS) entry which is preliminary data.</text>
</comment>
<sequence length="103" mass="11035">MNDPEQRAQWAEHLLDEADAIAAQQVTAGASHEPMAGPLPFTQDNMTDAIRLAVTEERARCAAVAEAFATEARLSHFLPAATTSERAAAAAVARRIAQLLRVL</sequence>